<dbReference type="Proteomes" id="UP000635565">
    <property type="component" value="Unassembled WGS sequence"/>
</dbReference>
<feature type="transmembrane region" description="Helical" evidence="1">
    <location>
        <begin position="48"/>
        <end position="72"/>
    </location>
</feature>
<evidence type="ECO:0000313" key="3">
    <source>
        <dbReference type="Proteomes" id="UP000635565"/>
    </source>
</evidence>
<proteinExistence type="predicted"/>
<name>A0ABQ3VIT9_9CHLR</name>
<comment type="caution">
    <text evidence="2">The sequence shown here is derived from an EMBL/GenBank/DDBJ whole genome shotgun (WGS) entry which is preliminary data.</text>
</comment>
<feature type="transmembrane region" description="Helical" evidence="1">
    <location>
        <begin position="174"/>
        <end position="198"/>
    </location>
</feature>
<gene>
    <name evidence="2" type="ORF">KSZ_37290</name>
</gene>
<feature type="transmembrane region" description="Helical" evidence="1">
    <location>
        <begin position="218"/>
        <end position="240"/>
    </location>
</feature>
<evidence type="ECO:0000313" key="2">
    <source>
        <dbReference type="EMBL" id="GHO85723.1"/>
    </source>
</evidence>
<keyword evidence="1" id="KW-0472">Membrane</keyword>
<feature type="transmembrane region" description="Helical" evidence="1">
    <location>
        <begin position="93"/>
        <end position="117"/>
    </location>
</feature>
<keyword evidence="3" id="KW-1185">Reference proteome</keyword>
<sequence length="253" mass="27428">MRRSTILTYCAFVLFALGYLTLMRTSDPVAPFNTVAQAHPQVGIAYRIISISMNIVALATLLGGGLVFYSIVKYARASEHNLIKLFLPTKRHMGMLVVGTLLIALCLTLYIVFFGFIVGSPPHIADQPLWLALLIAMAGVFVGSALFTFVILLVSTMIALAVSRSDTGPRVFHIVRIFMAATLLSMGISFGATIYWIAALWSSVPQFTMSDAGLSMGNLTWVILALGAMVLALCLAINALRQSLKVREPLVSQ</sequence>
<organism evidence="2 3">
    <name type="scientific">Dictyobacter formicarum</name>
    <dbReference type="NCBI Taxonomy" id="2778368"/>
    <lineage>
        <taxon>Bacteria</taxon>
        <taxon>Bacillati</taxon>
        <taxon>Chloroflexota</taxon>
        <taxon>Ktedonobacteria</taxon>
        <taxon>Ktedonobacterales</taxon>
        <taxon>Dictyobacteraceae</taxon>
        <taxon>Dictyobacter</taxon>
    </lineage>
</organism>
<keyword evidence="1" id="KW-0812">Transmembrane</keyword>
<dbReference type="EMBL" id="BNJJ01000010">
    <property type="protein sequence ID" value="GHO85723.1"/>
    <property type="molecule type" value="Genomic_DNA"/>
</dbReference>
<evidence type="ECO:0008006" key="4">
    <source>
        <dbReference type="Google" id="ProtNLM"/>
    </source>
</evidence>
<evidence type="ECO:0000256" key="1">
    <source>
        <dbReference type="SAM" id="Phobius"/>
    </source>
</evidence>
<keyword evidence="1" id="KW-1133">Transmembrane helix</keyword>
<feature type="transmembrane region" description="Helical" evidence="1">
    <location>
        <begin position="129"/>
        <end position="162"/>
    </location>
</feature>
<accession>A0ABQ3VIT9</accession>
<reference evidence="2 3" key="1">
    <citation type="journal article" date="2021" name="Int. J. Syst. Evol. Microbiol.">
        <title>Reticulibacter mediterranei gen. nov., sp. nov., within the new family Reticulibacteraceae fam. nov., and Ktedonospora formicarum gen. nov., sp. nov., Ktedonobacter robiniae sp. nov., Dictyobacter formicarum sp. nov. and Dictyobacter arantiisoli sp. nov., belonging to the class Ktedonobacteria.</title>
        <authorList>
            <person name="Yabe S."/>
            <person name="Zheng Y."/>
            <person name="Wang C.M."/>
            <person name="Sakai Y."/>
            <person name="Abe K."/>
            <person name="Yokota A."/>
            <person name="Donadio S."/>
            <person name="Cavaletti L."/>
            <person name="Monciardini P."/>
        </authorList>
    </citation>
    <scope>NUCLEOTIDE SEQUENCE [LARGE SCALE GENOMIC DNA]</scope>
    <source>
        <strain evidence="2 3">SOSP1-9</strain>
    </source>
</reference>
<protein>
    <recommendedName>
        <fullName evidence="4">ABC transporter permease</fullName>
    </recommendedName>
</protein>